<sequence length="117" mass="12533">MTTTSMLHTSATRQQTLAIVPGSNEVEISESINAATFEDAFVRATSTPLTDGHVAEEVYCDSANEGLCRQIRDLSINQNPVRAKEGLVEACLHEGPGDLQCTKSAFRRGDAGSQGHI</sequence>
<proteinExistence type="predicted"/>
<organism evidence="1 2">
    <name type="scientific">Cinara cedri</name>
    <dbReference type="NCBI Taxonomy" id="506608"/>
    <lineage>
        <taxon>Eukaryota</taxon>
        <taxon>Metazoa</taxon>
        <taxon>Ecdysozoa</taxon>
        <taxon>Arthropoda</taxon>
        <taxon>Hexapoda</taxon>
        <taxon>Insecta</taxon>
        <taxon>Pterygota</taxon>
        <taxon>Neoptera</taxon>
        <taxon>Paraneoptera</taxon>
        <taxon>Hemiptera</taxon>
        <taxon>Sternorrhyncha</taxon>
        <taxon>Aphidomorpha</taxon>
        <taxon>Aphidoidea</taxon>
        <taxon>Aphididae</taxon>
        <taxon>Lachninae</taxon>
        <taxon>Cinara</taxon>
    </lineage>
</organism>
<reference evidence="1 2" key="1">
    <citation type="submission" date="2019-08" db="EMBL/GenBank/DDBJ databases">
        <authorList>
            <person name="Alioto T."/>
            <person name="Alioto T."/>
            <person name="Gomez Garrido J."/>
        </authorList>
    </citation>
    <scope>NUCLEOTIDE SEQUENCE [LARGE SCALE GENOMIC DNA]</scope>
</reference>
<gene>
    <name evidence="1" type="ORF">CINCED_3A009142</name>
</gene>
<dbReference type="AlphaFoldDB" id="A0A5E4N2D4"/>
<dbReference type="Proteomes" id="UP000325440">
    <property type="component" value="Unassembled WGS sequence"/>
</dbReference>
<evidence type="ECO:0000313" key="1">
    <source>
        <dbReference type="EMBL" id="VVC38764.1"/>
    </source>
</evidence>
<accession>A0A5E4N2D4</accession>
<keyword evidence="2" id="KW-1185">Reference proteome</keyword>
<name>A0A5E4N2D4_9HEMI</name>
<evidence type="ECO:0000313" key="2">
    <source>
        <dbReference type="Proteomes" id="UP000325440"/>
    </source>
</evidence>
<protein>
    <submittedName>
        <fullName evidence="1">Uncharacterized protein</fullName>
    </submittedName>
</protein>
<dbReference type="EMBL" id="CABPRJ010001497">
    <property type="protein sequence ID" value="VVC38764.1"/>
    <property type="molecule type" value="Genomic_DNA"/>
</dbReference>